<feature type="compositionally biased region" description="Basic and acidic residues" evidence="1">
    <location>
        <begin position="37"/>
        <end position="55"/>
    </location>
</feature>
<gene>
    <name evidence="2" type="ORF">Acr_10g0007570</name>
</gene>
<reference evidence="2 3" key="1">
    <citation type="submission" date="2019-07" db="EMBL/GenBank/DDBJ databases">
        <title>De Novo Assembly of kiwifruit Actinidia rufa.</title>
        <authorList>
            <person name="Sugita-Konishi S."/>
            <person name="Sato K."/>
            <person name="Mori E."/>
            <person name="Abe Y."/>
            <person name="Kisaki G."/>
            <person name="Hamano K."/>
            <person name="Suezawa K."/>
            <person name="Otani M."/>
            <person name="Fukuda T."/>
            <person name="Manabe T."/>
            <person name="Gomi K."/>
            <person name="Tabuchi M."/>
            <person name="Akimitsu K."/>
            <person name="Kataoka I."/>
        </authorList>
    </citation>
    <scope>NUCLEOTIDE SEQUENCE [LARGE SCALE GENOMIC DNA]</scope>
    <source>
        <strain evidence="3">cv. Fuchu</strain>
    </source>
</reference>
<comment type="caution">
    <text evidence="2">The sequence shown here is derived from an EMBL/GenBank/DDBJ whole genome shotgun (WGS) entry which is preliminary data.</text>
</comment>
<keyword evidence="3" id="KW-1185">Reference proteome</keyword>
<feature type="compositionally biased region" description="Basic and acidic residues" evidence="1">
    <location>
        <begin position="20"/>
        <end position="29"/>
    </location>
</feature>
<dbReference type="PANTHER" id="PTHR33240:SF15">
    <property type="entry name" value="GAG-PRO-LIKE PROTEIN"/>
    <property type="match status" value="1"/>
</dbReference>
<feature type="compositionally biased region" description="Polar residues" evidence="1">
    <location>
        <begin position="58"/>
        <end position="71"/>
    </location>
</feature>
<dbReference type="OrthoDB" id="1685975at2759"/>
<evidence type="ECO:0000256" key="1">
    <source>
        <dbReference type="SAM" id="MobiDB-lite"/>
    </source>
</evidence>
<dbReference type="AlphaFoldDB" id="A0A7J0F9J4"/>
<name>A0A7J0F9J4_9ERIC</name>
<dbReference type="EMBL" id="BJWL01000010">
    <property type="protein sequence ID" value="GFY95372.1"/>
    <property type="molecule type" value="Genomic_DNA"/>
</dbReference>
<feature type="region of interest" description="Disordered" evidence="1">
    <location>
        <begin position="18"/>
        <end position="74"/>
    </location>
</feature>
<sequence>MTQLAELAQILVDNRLMKPPRIDEGDPSRGKFGGAKDPLRGTCREKRHESRETHQPKSRNAGQNYHSNQINGPRCRVSAKGTDPELTESFVAWFVINTKTLKGVRSLLTLRKGKNESIRNYSKRYWETYNEIETCSEELAMASYKLRLALGKSRLDASRAPLVIFNAQSHWPLGIVTLKVWAGSQELVIEFIVMDIPSPYYAIFSQDWLHKMKRVASTLHQIIKFATLEEKRPLMEAK</sequence>
<organism evidence="2 3">
    <name type="scientific">Actinidia rufa</name>
    <dbReference type="NCBI Taxonomy" id="165716"/>
    <lineage>
        <taxon>Eukaryota</taxon>
        <taxon>Viridiplantae</taxon>
        <taxon>Streptophyta</taxon>
        <taxon>Embryophyta</taxon>
        <taxon>Tracheophyta</taxon>
        <taxon>Spermatophyta</taxon>
        <taxon>Magnoliopsida</taxon>
        <taxon>eudicotyledons</taxon>
        <taxon>Gunneridae</taxon>
        <taxon>Pentapetalae</taxon>
        <taxon>asterids</taxon>
        <taxon>Ericales</taxon>
        <taxon>Actinidiaceae</taxon>
        <taxon>Actinidia</taxon>
    </lineage>
</organism>
<protein>
    <submittedName>
        <fullName evidence="2">Uncharacterized protein</fullName>
    </submittedName>
</protein>
<dbReference type="PANTHER" id="PTHR33240">
    <property type="entry name" value="OS08G0508500 PROTEIN"/>
    <property type="match status" value="1"/>
</dbReference>
<dbReference type="Proteomes" id="UP000585474">
    <property type="component" value="Unassembled WGS sequence"/>
</dbReference>
<accession>A0A7J0F9J4</accession>
<evidence type="ECO:0000313" key="3">
    <source>
        <dbReference type="Proteomes" id="UP000585474"/>
    </source>
</evidence>
<proteinExistence type="predicted"/>
<evidence type="ECO:0000313" key="2">
    <source>
        <dbReference type="EMBL" id="GFY95372.1"/>
    </source>
</evidence>